<reference evidence="2" key="1">
    <citation type="submission" date="2022-10" db="EMBL/GenBank/DDBJ databases">
        <title>Tapping the CABI collections for fungal endophytes: first genome assemblies for Collariella, Neodidymelliopsis, Ascochyta clinopodiicola, Didymella pomorum, Didymosphaeria variabile, Neocosmospora piperis and Neocucurbitaria cava.</title>
        <authorList>
            <person name="Hill R."/>
        </authorList>
    </citation>
    <scope>NUCLEOTIDE SEQUENCE</scope>
    <source>
        <strain evidence="2">IMI 355082</strain>
    </source>
</reference>
<proteinExistence type="predicted"/>
<dbReference type="InterPro" id="IPR029058">
    <property type="entry name" value="AB_hydrolase_fold"/>
</dbReference>
<evidence type="ECO:0000313" key="3">
    <source>
        <dbReference type="Proteomes" id="UP001140453"/>
    </source>
</evidence>
<dbReference type="InterPro" id="IPR052370">
    <property type="entry name" value="Meta-cleavage_hydrolase"/>
</dbReference>
<feature type="domain" description="AB hydrolase-1" evidence="1">
    <location>
        <begin position="110"/>
        <end position="388"/>
    </location>
</feature>
<gene>
    <name evidence="2" type="ORF">N0V93_009350</name>
</gene>
<comment type="caution">
    <text evidence="2">The sequence shown here is derived from an EMBL/GenBank/DDBJ whole genome shotgun (WGS) entry which is preliminary data.</text>
</comment>
<dbReference type="EMBL" id="JAPEVB010000006">
    <property type="protein sequence ID" value="KAJ4386454.1"/>
    <property type="molecule type" value="Genomic_DNA"/>
</dbReference>
<dbReference type="InterPro" id="IPR000073">
    <property type="entry name" value="AB_hydrolase_1"/>
</dbReference>
<dbReference type="SUPFAM" id="SSF53474">
    <property type="entry name" value="alpha/beta-Hydrolases"/>
    <property type="match status" value="1"/>
</dbReference>
<dbReference type="PANTHER" id="PTHR43139:SF65">
    <property type="entry name" value="HYDROLASE FAMILY PROTEIN, PUTATIVE (AFU_ORTHOLOGUE AFUA_6G07060)-RELATED"/>
    <property type="match status" value="1"/>
</dbReference>
<accession>A0A9W8YKL1</accession>
<dbReference type="AlphaFoldDB" id="A0A9W8YKL1"/>
<organism evidence="2 3">
    <name type="scientific">Gnomoniopsis smithogilvyi</name>
    <dbReference type="NCBI Taxonomy" id="1191159"/>
    <lineage>
        <taxon>Eukaryota</taxon>
        <taxon>Fungi</taxon>
        <taxon>Dikarya</taxon>
        <taxon>Ascomycota</taxon>
        <taxon>Pezizomycotina</taxon>
        <taxon>Sordariomycetes</taxon>
        <taxon>Sordariomycetidae</taxon>
        <taxon>Diaporthales</taxon>
        <taxon>Gnomoniaceae</taxon>
        <taxon>Gnomoniopsis</taxon>
    </lineage>
</organism>
<evidence type="ECO:0000259" key="1">
    <source>
        <dbReference type="Pfam" id="PF00561"/>
    </source>
</evidence>
<keyword evidence="3" id="KW-1185">Reference proteome</keyword>
<dbReference type="GO" id="GO:0005783">
    <property type="term" value="C:endoplasmic reticulum"/>
    <property type="evidence" value="ECO:0007669"/>
    <property type="project" value="TreeGrafter"/>
</dbReference>
<sequence length="411" mass="44509">MDVLASRPFLSAGFFCLSAAILLRPLLLSSTRPPFSNSRRIIPSPRQSLLPHLTPSEITQLPYPLNALPGSRAVPTPFGLTHIFEFGPPHGERVLLLAGISTPCVSLSSLALALVDRGFRVLLFDYFGRGWSDTPDPVDTDHDEMLYLSQALCALASSEVAWLGDATRGGNGGVHVIGYSFGGGLAVSFASHFPQCVRSVTAIAPGGLMKRSGNSWRTRLLYSRGWFPESVLGRFVRQRFEPSKAVGTRVGKDGENALVEQAELRKDGRGDDPFDDAMVSPLLPNVTVAQVMAWQLEHHRGFIPAIMSAFRYGPIHERDEEWQRLGAFLAERRKDSSLPGLLGGKALLVLGEADSIVKEGYIVPEVKRVLGDDGVEVVSLDAGHEVAITKGIEIADACVTFWKGAGQVGEI</sequence>
<dbReference type="Pfam" id="PF00561">
    <property type="entry name" value="Abhydrolase_1"/>
    <property type="match status" value="1"/>
</dbReference>
<dbReference type="Proteomes" id="UP001140453">
    <property type="component" value="Unassembled WGS sequence"/>
</dbReference>
<protein>
    <recommendedName>
        <fullName evidence="1">AB hydrolase-1 domain-containing protein</fullName>
    </recommendedName>
</protein>
<name>A0A9W8YKL1_9PEZI</name>
<evidence type="ECO:0000313" key="2">
    <source>
        <dbReference type="EMBL" id="KAJ4386454.1"/>
    </source>
</evidence>
<dbReference type="OrthoDB" id="408373at2759"/>
<dbReference type="Gene3D" id="3.40.50.1820">
    <property type="entry name" value="alpha/beta hydrolase"/>
    <property type="match status" value="1"/>
</dbReference>
<dbReference type="PANTHER" id="PTHR43139">
    <property type="entry name" value="SI:DKEY-122A22.2"/>
    <property type="match status" value="1"/>
</dbReference>